<accession>A0A285RYY3</accession>
<dbReference type="InterPro" id="IPR051121">
    <property type="entry name" value="FAH"/>
</dbReference>
<gene>
    <name evidence="4" type="ORF">SAMN05877831_102172</name>
</gene>
<comment type="similarity">
    <text evidence="1">Belongs to the FAH family.</text>
</comment>
<dbReference type="GO" id="GO:0019752">
    <property type="term" value="P:carboxylic acid metabolic process"/>
    <property type="evidence" value="ECO:0007669"/>
    <property type="project" value="UniProtKB-ARBA"/>
</dbReference>
<evidence type="ECO:0000259" key="3">
    <source>
        <dbReference type="Pfam" id="PF01557"/>
    </source>
</evidence>
<dbReference type="SUPFAM" id="SSF56529">
    <property type="entry name" value="FAH"/>
    <property type="match status" value="1"/>
</dbReference>
<sequence length="280" mass="30118">MKLVRFGETGQEKPGLVHSDGTVRDLSAVVRDIDGAALSEAGLSRLAWVDAEMLPIVPEGVRLGAPVARVGKLIAIGLNYADHAEEAGMQVPPEPVVFMKATTAICGPDDDVECPRGSEKLDWEVELAFVIGTRAKYVPLEAAMDHVAGYMVCNDISERGFQIERAGQWVKGKSHDTFAPLGPWLVTKDEVADPQALPLWLEVNGEPMQTGTTATMVYGVAYLVHYLSQFMTLEPGDVITTGTPPGVGMGMKPPRFLKVGDRIGLGIKGLGQQQQRVVQA</sequence>
<dbReference type="OrthoDB" id="5197601at2"/>
<evidence type="ECO:0000256" key="2">
    <source>
        <dbReference type="ARBA" id="ARBA00022723"/>
    </source>
</evidence>
<organism evidence="4 5">
    <name type="scientific">Rhodobacter maris</name>
    <dbReference type="NCBI Taxonomy" id="446682"/>
    <lineage>
        <taxon>Bacteria</taxon>
        <taxon>Pseudomonadati</taxon>
        <taxon>Pseudomonadota</taxon>
        <taxon>Alphaproteobacteria</taxon>
        <taxon>Rhodobacterales</taxon>
        <taxon>Rhodobacter group</taxon>
        <taxon>Rhodobacter</taxon>
    </lineage>
</organism>
<evidence type="ECO:0000313" key="5">
    <source>
        <dbReference type="Proteomes" id="UP000219111"/>
    </source>
</evidence>
<dbReference type="InterPro" id="IPR011234">
    <property type="entry name" value="Fumarylacetoacetase-like_C"/>
</dbReference>
<dbReference type="PANTHER" id="PTHR42796:SF4">
    <property type="entry name" value="FUMARYLACETOACETATE HYDROLASE DOMAIN-CONTAINING PROTEIN 2A"/>
    <property type="match status" value="1"/>
</dbReference>
<dbReference type="AlphaFoldDB" id="A0A285RYY3"/>
<evidence type="ECO:0000256" key="1">
    <source>
        <dbReference type="ARBA" id="ARBA00010211"/>
    </source>
</evidence>
<dbReference type="FunFam" id="3.90.850.10:FF:000002">
    <property type="entry name" value="2-hydroxyhepta-2,4-diene-1,7-dioate isomerase"/>
    <property type="match status" value="1"/>
</dbReference>
<dbReference type="GO" id="GO:0046872">
    <property type="term" value="F:metal ion binding"/>
    <property type="evidence" value="ECO:0007669"/>
    <property type="project" value="UniProtKB-KW"/>
</dbReference>
<name>A0A285RYY3_9RHOB</name>
<dbReference type="Gene3D" id="3.90.850.10">
    <property type="entry name" value="Fumarylacetoacetase-like, C-terminal domain"/>
    <property type="match status" value="1"/>
</dbReference>
<dbReference type="InterPro" id="IPR036663">
    <property type="entry name" value="Fumarylacetoacetase_C_sf"/>
</dbReference>
<protein>
    <submittedName>
        <fullName evidence="4">2-keto-4-pentenoate hydratase/2-oxohepta-3-ene-1,7-dioic acid hydratase in catechol pathway</fullName>
    </submittedName>
</protein>
<feature type="domain" description="Fumarylacetoacetase-like C-terminal" evidence="3">
    <location>
        <begin position="72"/>
        <end position="278"/>
    </location>
</feature>
<proteinExistence type="inferred from homology"/>
<keyword evidence="5" id="KW-1185">Reference proteome</keyword>
<dbReference type="Proteomes" id="UP000219111">
    <property type="component" value="Unassembled WGS sequence"/>
</dbReference>
<dbReference type="PANTHER" id="PTHR42796">
    <property type="entry name" value="FUMARYLACETOACETATE HYDROLASE DOMAIN-CONTAINING PROTEIN 2A-RELATED"/>
    <property type="match status" value="1"/>
</dbReference>
<reference evidence="5" key="1">
    <citation type="submission" date="2017-08" db="EMBL/GenBank/DDBJ databases">
        <authorList>
            <person name="Varghese N."/>
            <person name="Submissions S."/>
        </authorList>
    </citation>
    <scope>NUCLEOTIDE SEQUENCE [LARGE SCALE GENOMIC DNA]</scope>
    <source>
        <strain evidence="5">JA276</strain>
    </source>
</reference>
<dbReference type="GO" id="GO:0016853">
    <property type="term" value="F:isomerase activity"/>
    <property type="evidence" value="ECO:0007669"/>
    <property type="project" value="UniProtKB-ARBA"/>
</dbReference>
<evidence type="ECO:0000313" key="4">
    <source>
        <dbReference type="EMBL" id="SOB99445.1"/>
    </source>
</evidence>
<dbReference type="EMBL" id="OBMT01000002">
    <property type="protein sequence ID" value="SOB99445.1"/>
    <property type="molecule type" value="Genomic_DNA"/>
</dbReference>
<dbReference type="Pfam" id="PF01557">
    <property type="entry name" value="FAA_hydrolase"/>
    <property type="match status" value="1"/>
</dbReference>
<keyword evidence="2" id="KW-0479">Metal-binding</keyword>
<dbReference type="RefSeq" id="WP_097069053.1">
    <property type="nucleotide sequence ID" value="NZ_OBMT01000002.1"/>
</dbReference>